<dbReference type="Gene3D" id="3.40.50.720">
    <property type="entry name" value="NAD(P)-binding Rossmann-like Domain"/>
    <property type="match status" value="1"/>
</dbReference>
<dbReference type="PANTHER" id="PTHR10953">
    <property type="entry name" value="UBIQUITIN-ACTIVATING ENZYME E1"/>
    <property type="match status" value="1"/>
</dbReference>
<evidence type="ECO:0000259" key="1">
    <source>
        <dbReference type="Pfam" id="PF00899"/>
    </source>
</evidence>
<dbReference type="PANTHER" id="PTHR10953:SF102">
    <property type="entry name" value="ADENYLYLTRANSFERASE AND SULFURTRANSFERASE MOCS3"/>
    <property type="match status" value="1"/>
</dbReference>
<keyword evidence="2" id="KW-0548">Nucleotidyltransferase</keyword>
<feature type="domain" description="THIF-type NAD/FAD binding fold" evidence="1">
    <location>
        <begin position="118"/>
        <end position="352"/>
    </location>
</feature>
<dbReference type="SUPFAM" id="SSF69572">
    <property type="entry name" value="Activating enzymes of the ubiquitin-like proteins"/>
    <property type="match status" value="1"/>
</dbReference>
<accession>A0A377MXM8</accession>
<dbReference type="Pfam" id="PF00899">
    <property type="entry name" value="ThiF"/>
    <property type="match status" value="1"/>
</dbReference>
<dbReference type="AlphaFoldDB" id="A0A377MXM8"/>
<reference evidence="2" key="1">
    <citation type="journal article" date="2018" name="Genome Biol.">
        <title>SKESA: strategic k-mer extension for scrupulous assemblies.</title>
        <authorList>
            <person name="Souvorov A."/>
            <person name="Agarwala R."/>
            <person name="Lipman D.J."/>
        </authorList>
    </citation>
    <scope>NUCLEOTIDE SEQUENCE</scope>
    <source>
        <strain evidence="2">ST-87-5</strain>
    </source>
</reference>
<dbReference type="Proteomes" id="UP000871786">
    <property type="component" value="Unassembled WGS sequence"/>
</dbReference>
<dbReference type="EMBL" id="DADRWU010000034">
    <property type="protein sequence ID" value="HBA4248240.1"/>
    <property type="molecule type" value="Genomic_DNA"/>
</dbReference>
<dbReference type="GO" id="GO:0004792">
    <property type="term" value="F:thiosulfate-cyanide sulfurtransferase activity"/>
    <property type="evidence" value="ECO:0007669"/>
    <property type="project" value="TreeGrafter"/>
</dbReference>
<dbReference type="GO" id="GO:0008641">
    <property type="term" value="F:ubiquitin-like modifier activating enzyme activity"/>
    <property type="evidence" value="ECO:0007669"/>
    <property type="project" value="InterPro"/>
</dbReference>
<dbReference type="GO" id="GO:0016779">
    <property type="term" value="F:nucleotidyltransferase activity"/>
    <property type="evidence" value="ECO:0007669"/>
    <property type="project" value="UniProtKB-KW"/>
</dbReference>
<protein>
    <submittedName>
        <fullName evidence="2">ThiF family adenylyltransferase</fullName>
    </submittedName>
</protein>
<proteinExistence type="predicted"/>
<comment type="caution">
    <text evidence="2">The sequence shown here is derived from an EMBL/GenBank/DDBJ whole genome shotgun (WGS) entry which is preliminary data.</text>
</comment>
<dbReference type="GeneID" id="45714471"/>
<gene>
    <name evidence="2" type="ORF">J5U05_003415</name>
</gene>
<reference evidence="2" key="2">
    <citation type="submission" date="2021-03" db="EMBL/GenBank/DDBJ databases">
        <authorList>
            <consortium name="NCBI Pathogen Detection Project"/>
        </authorList>
    </citation>
    <scope>NUCLEOTIDE SEQUENCE</scope>
    <source>
        <strain evidence="2">ST-87-5</strain>
    </source>
</reference>
<evidence type="ECO:0000313" key="2">
    <source>
        <dbReference type="EMBL" id="HBA4248240.1"/>
    </source>
</evidence>
<dbReference type="InterPro" id="IPR035985">
    <property type="entry name" value="Ubiquitin-activating_enz"/>
</dbReference>
<name>A0A377MXM8_ECOLX</name>
<dbReference type="InterPro" id="IPR000594">
    <property type="entry name" value="ThiF_NAD_FAD-bd"/>
</dbReference>
<keyword evidence="2" id="KW-0808">Transferase</keyword>
<dbReference type="RefSeq" id="WP_007777514.1">
    <property type="nucleotide sequence ID" value="NZ_CAIZUK010000080.1"/>
</dbReference>
<organism evidence="2">
    <name type="scientific">Escherichia coli</name>
    <dbReference type="NCBI Taxonomy" id="562"/>
    <lineage>
        <taxon>Bacteria</taxon>
        <taxon>Pseudomonadati</taxon>
        <taxon>Pseudomonadota</taxon>
        <taxon>Gammaproteobacteria</taxon>
        <taxon>Enterobacterales</taxon>
        <taxon>Enterobacteriaceae</taxon>
        <taxon>Escherichia</taxon>
    </lineage>
</organism>
<dbReference type="GO" id="GO:0005737">
    <property type="term" value="C:cytoplasm"/>
    <property type="evidence" value="ECO:0007669"/>
    <property type="project" value="TreeGrafter"/>
</dbReference>
<dbReference type="InterPro" id="IPR045886">
    <property type="entry name" value="ThiF/MoeB/HesA"/>
</dbReference>
<sequence length="360" mass="40836">MNNFRLRQSIGIVVNDDTVEFFKSNIRESIKIKINFPNIVELLKMFDGQTSLQEIVANYSGIDIQQLEKLALFLNENNIIIDQDCQYPAELVTEQYRMINTFEDYCHTTSEVLECIINLKKSKVMIVGIGAVGSNVATYLAHCNVGSIIFVDHDNVDISNLHRQFYFEDEINSDKNIALLNSLKKISPDIKIDIINDIIDDDFFKRNILPSDIDLIINCADEPNVDYTSKIIALFSMIHNIPHIVGGGYNLHQTLIGQTIIPFKSACFNCFNLFLGKINSKDLVNVKKLHRVKRKLGSFSPLSGLAASLASLDAIKLLAGKVDHLQQENKRVEFSLRSLSFNVQDVPRDPECDWCRGKYE</sequence>